<dbReference type="AlphaFoldDB" id="A0A6A5YP67"/>
<dbReference type="InterPro" id="IPR036047">
    <property type="entry name" value="F-box-like_dom_sf"/>
</dbReference>
<evidence type="ECO:0000259" key="1">
    <source>
        <dbReference type="PROSITE" id="PS50181"/>
    </source>
</evidence>
<evidence type="ECO:0000313" key="2">
    <source>
        <dbReference type="EMBL" id="KAF2108905.1"/>
    </source>
</evidence>
<protein>
    <recommendedName>
        <fullName evidence="1">F-box domain-containing protein</fullName>
    </recommendedName>
</protein>
<accession>A0A6A5YP67</accession>
<dbReference type="Proteomes" id="UP000799770">
    <property type="component" value="Unassembled WGS sequence"/>
</dbReference>
<evidence type="ECO:0000313" key="3">
    <source>
        <dbReference type="Proteomes" id="UP000799770"/>
    </source>
</evidence>
<dbReference type="EMBL" id="ML977345">
    <property type="protein sequence ID" value="KAF2108905.1"/>
    <property type="molecule type" value="Genomic_DNA"/>
</dbReference>
<dbReference type="SUPFAM" id="SSF81383">
    <property type="entry name" value="F-box domain"/>
    <property type="match status" value="1"/>
</dbReference>
<name>A0A6A5YP67_9PLEO</name>
<dbReference type="InterPro" id="IPR001810">
    <property type="entry name" value="F-box_dom"/>
</dbReference>
<sequence length="346" mass="39528">MSPNIDSSRARYAITYWLLKAQTVQVMDAEEASQQVRETRSRSLTSLPAEILFDIANRLPAAELLCFKATCRYLWFSEEMENILMERESMAGRYGFMQRLKKDLFTRSAENEIADGLKSQANLACSVCQVVHPKDCFDEKAHAANPYTRRCLGSAGEIHICEHDKMSFQQVKEKVREMYRGESQIRGGCFQYLDFPLSPCVVLQPMLLDDPTGRSKCEYLLREMFLVSSTPNYIEVGTHQIRKRLFRLDEYICPHLRTSSESVLQQLASSPIKPLSPKFSVGRECCDLCFLEKKKKNLGSCKAPHCKSVFQISRWPGRGEISLYVSRNLGSLNDATDPPWLAQLDH</sequence>
<feature type="domain" description="F-box" evidence="1">
    <location>
        <begin position="41"/>
        <end position="72"/>
    </location>
</feature>
<dbReference type="PROSITE" id="PS50181">
    <property type="entry name" value="FBOX"/>
    <property type="match status" value="1"/>
</dbReference>
<gene>
    <name evidence="2" type="ORF">BDV96DRAFT_670489</name>
</gene>
<dbReference type="OrthoDB" id="3801151at2759"/>
<reference evidence="2" key="1">
    <citation type="journal article" date="2020" name="Stud. Mycol.">
        <title>101 Dothideomycetes genomes: a test case for predicting lifestyles and emergence of pathogens.</title>
        <authorList>
            <person name="Haridas S."/>
            <person name="Albert R."/>
            <person name="Binder M."/>
            <person name="Bloem J."/>
            <person name="Labutti K."/>
            <person name="Salamov A."/>
            <person name="Andreopoulos B."/>
            <person name="Baker S."/>
            <person name="Barry K."/>
            <person name="Bills G."/>
            <person name="Bluhm B."/>
            <person name="Cannon C."/>
            <person name="Castanera R."/>
            <person name="Culley D."/>
            <person name="Daum C."/>
            <person name="Ezra D."/>
            <person name="Gonzalez J."/>
            <person name="Henrissat B."/>
            <person name="Kuo A."/>
            <person name="Liang C."/>
            <person name="Lipzen A."/>
            <person name="Lutzoni F."/>
            <person name="Magnuson J."/>
            <person name="Mondo S."/>
            <person name="Nolan M."/>
            <person name="Ohm R."/>
            <person name="Pangilinan J."/>
            <person name="Park H.-J."/>
            <person name="Ramirez L."/>
            <person name="Alfaro M."/>
            <person name="Sun H."/>
            <person name="Tritt A."/>
            <person name="Yoshinaga Y."/>
            <person name="Zwiers L.-H."/>
            <person name="Turgeon B."/>
            <person name="Goodwin S."/>
            <person name="Spatafora J."/>
            <person name="Crous P."/>
            <person name="Grigoriev I."/>
        </authorList>
    </citation>
    <scope>NUCLEOTIDE SEQUENCE</scope>
    <source>
        <strain evidence="2">CBS 627.86</strain>
    </source>
</reference>
<proteinExistence type="predicted"/>
<organism evidence="2 3">
    <name type="scientific">Lophiotrema nucula</name>
    <dbReference type="NCBI Taxonomy" id="690887"/>
    <lineage>
        <taxon>Eukaryota</taxon>
        <taxon>Fungi</taxon>
        <taxon>Dikarya</taxon>
        <taxon>Ascomycota</taxon>
        <taxon>Pezizomycotina</taxon>
        <taxon>Dothideomycetes</taxon>
        <taxon>Pleosporomycetidae</taxon>
        <taxon>Pleosporales</taxon>
        <taxon>Lophiotremataceae</taxon>
        <taxon>Lophiotrema</taxon>
    </lineage>
</organism>
<keyword evidence="3" id="KW-1185">Reference proteome</keyword>